<gene>
    <name evidence="1" type="ORF">Verru16b_02359</name>
</gene>
<sequence length="85" mass="8761">MADTQIKDALIRFNDAIKSADGAALSAALNDVEALLAAHREGMHPQLRHFLEGRSYAKALAWLGAGDQLAARPASPPGGCGGGHA</sequence>
<dbReference type="RefSeq" id="WP_069962448.1">
    <property type="nucleotide sequence ID" value="NZ_CP016094.1"/>
</dbReference>
<dbReference type="KEGG" id="obg:Verru16b_02359"/>
<dbReference type="Proteomes" id="UP000095228">
    <property type="component" value="Chromosome"/>
</dbReference>
<protein>
    <submittedName>
        <fullName evidence="1">Uncharacterized protein</fullName>
    </submittedName>
</protein>
<dbReference type="AlphaFoldDB" id="A0A1D8AWL0"/>
<keyword evidence="2" id="KW-1185">Reference proteome</keyword>
<proteinExistence type="predicted"/>
<name>A0A1D8AWL0_9BACT</name>
<organism evidence="1 2">
    <name type="scientific">Lacunisphaera limnophila</name>
    <dbReference type="NCBI Taxonomy" id="1838286"/>
    <lineage>
        <taxon>Bacteria</taxon>
        <taxon>Pseudomonadati</taxon>
        <taxon>Verrucomicrobiota</taxon>
        <taxon>Opitutia</taxon>
        <taxon>Opitutales</taxon>
        <taxon>Opitutaceae</taxon>
        <taxon>Lacunisphaera</taxon>
    </lineage>
</organism>
<reference evidence="1 2" key="1">
    <citation type="submission" date="2016-06" db="EMBL/GenBank/DDBJ databases">
        <title>Three novel species with peptidoglycan cell walls form the new genus Lacunisphaera gen. nov. in the family Opitutaceae of the verrucomicrobial subdivision 4.</title>
        <authorList>
            <person name="Rast P."/>
            <person name="Gloeckner I."/>
            <person name="Jogler M."/>
            <person name="Boedeker C."/>
            <person name="Jeske O."/>
            <person name="Wiegand S."/>
            <person name="Reinhardt R."/>
            <person name="Schumann P."/>
            <person name="Rohde M."/>
            <person name="Spring S."/>
            <person name="Gloeckner F.O."/>
            <person name="Jogler C."/>
        </authorList>
    </citation>
    <scope>NUCLEOTIDE SEQUENCE [LARGE SCALE GENOMIC DNA]</scope>
    <source>
        <strain evidence="1 2">IG16b</strain>
    </source>
</reference>
<dbReference type="OrthoDB" id="196933at2"/>
<dbReference type="STRING" id="1838286.Verru16b_02359"/>
<dbReference type="EMBL" id="CP016094">
    <property type="protein sequence ID" value="AOS45280.1"/>
    <property type="molecule type" value="Genomic_DNA"/>
</dbReference>
<accession>A0A1D8AWL0</accession>
<evidence type="ECO:0000313" key="2">
    <source>
        <dbReference type="Proteomes" id="UP000095228"/>
    </source>
</evidence>
<evidence type="ECO:0000313" key="1">
    <source>
        <dbReference type="EMBL" id="AOS45280.1"/>
    </source>
</evidence>